<sequence length="178" mass="19896">MHFIDIVFAAFLGYALYKGIKNGLFVELASLVALIAGIFMALKFSGFAKSIIENNVSWDAKYIEIIAFALTFIAVVAGIHLSAKVLTKIADFAFLGWINKLAGAVFSMLKTILALSIVILLFEKINLNNIITSQETLDDSMFYNPIKKVSEFVYPKIEEWYDEFKNSEGSEQDLDSDN</sequence>
<evidence type="ECO:0000256" key="1">
    <source>
        <dbReference type="ARBA" id="ARBA00004141"/>
    </source>
</evidence>
<keyword evidence="3 5" id="KW-1133">Transmembrane helix</keyword>
<dbReference type="RefSeq" id="WP_379738733.1">
    <property type="nucleotide sequence ID" value="NZ_JBHSGW010000003.1"/>
</dbReference>
<organism evidence="6 7">
    <name type="scientific">Flavobacterium ponti</name>
    <dbReference type="NCBI Taxonomy" id="665133"/>
    <lineage>
        <taxon>Bacteria</taxon>
        <taxon>Pseudomonadati</taxon>
        <taxon>Bacteroidota</taxon>
        <taxon>Flavobacteriia</taxon>
        <taxon>Flavobacteriales</taxon>
        <taxon>Flavobacteriaceae</taxon>
        <taxon>Flavobacterium</taxon>
    </lineage>
</organism>
<keyword evidence="7" id="KW-1185">Reference proteome</keyword>
<reference evidence="7" key="1">
    <citation type="journal article" date="2019" name="Int. J. Syst. Evol. Microbiol.">
        <title>The Global Catalogue of Microorganisms (GCM) 10K type strain sequencing project: providing services to taxonomists for standard genome sequencing and annotation.</title>
        <authorList>
            <consortium name="The Broad Institute Genomics Platform"/>
            <consortium name="The Broad Institute Genome Sequencing Center for Infectious Disease"/>
            <person name="Wu L."/>
            <person name="Ma J."/>
        </authorList>
    </citation>
    <scope>NUCLEOTIDE SEQUENCE [LARGE SCALE GENOMIC DNA]</scope>
    <source>
        <strain evidence="7">CCUG 50349</strain>
    </source>
</reference>
<dbReference type="PANTHER" id="PTHR37306:SF1">
    <property type="entry name" value="COLICIN V PRODUCTION PROTEIN"/>
    <property type="match status" value="1"/>
</dbReference>
<evidence type="ECO:0000313" key="6">
    <source>
        <dbReference type="EMBL" id="MFC4739377.1"/>
    </source>
</evidence>
<keyword evidence="2 5" id="KW-0812">Transmembrane</keyword>
<feature type="transmembrane region" description="Helical" evidence="5">
    <location>
        <begin position="62"/>
        <end position="81"/>
    </location>
</feature>
<dbReference type="Proteomes" id="UP001595885">
    <property type="component" value="Unassembled WGS sequence"/>
</dbReference>
<dbReference type="Pfam" id="PF02674">
    <property type="entry name" value="Colicin_V"/>
    <property type="match status" value="1"/>
</dbReference>
<keyword evidence="4 5" id="KW-0472">Membrane</keyword>
<gene>
    <name evidence="6" type="ORF">ACFO3U_05165</name>
</gene>
<evidence type="ECO:0000256" key="3">
    <source>
        <dbReference type="ARBA" id="ARBA00022989"/>
    </source>
</evidence>
<evidence type="ECO:0000256" key="4">
    <source>
        <dbReference type="ARBA" id="ARBA00023136"/>
    </source>
</evidence>
<dbReference type="PANTHER" id="PTHR37306">
    <property type="entry name" value="COLICIN V PRODUCTION PROTEIN"/>
    <property type="match status" value="1"/>
</dbReference>
<comment type="subcellular location">
    <subcellularLocation>
        <location evidence="1">Membrane</location>
        <topology evidence="1">Multi-pass membrane protein</topology>
    </subcellularLocation>
</comment>
<feature type="transmembrane region" description="Helical" evidence="5">
    <location>
        <begin position="24"/>
        <end position="42"/>
    </location>
</feature>
<feature type="transmembrane region" description="Helical" evidence="5">
    <location>
        <begin position="101"/>
        <end position="122"/>
    </location>
</feature>
<accession>A0ABV9P1A7</accession>
<proteinExistence type="predicted"/>
<evidence type="ECO:0000313" key="7">
    <source>
        <dbReference type="Proteomes" id="UP001595885"/>
    </source>
</evidence>
<dbReference type="EMBL" id="JBHSGW010000003">
    <property type="protein sequence ID" value="MFC4739377.1"/>
    <property type="molecule type" value="Genomic_DNA"/>
</dbReference>
<name>A0ABV9P1A7_9FLAO</name>
<dbReference type="InterPro" id="IPR003825">
    <property type="entry name" value="Colicin-V_CvpA"/>
</dbReference>
<protein>
    <submittedName>
        <fullName evidence="6">CvpA family protein</fullName>
    </submittedName>
</protein>
<comment type="caution">
    <text evidence="6">The sequence shown here is derived from an EMBL/GenBank/DDBJ whole genome shotgun (WGS) entry which is preliminary data.</text>
</comment>
<evidence type="ECO:0000256" key="5">
    <source>
        <dbReference type="SAM" id="Phobius"/>
    </source>
</evidence>
<evidence type="ECO:0000256" key="2">
    <source>
        <dbReference type="ARBA" id="ARBA00022692"/>
    </source>
</evidence>